<dbReference type="SUPFAM" id="SSF56801">
    <property type="entry name" value="Acetyl-CoA synthetase-like"/>
    <property type="match status" value="1"/>
</dbReference>
<name>A0A2K8T8N2_9NOSO</name>
<dbReference type="GO" id="GO:0016874">
    <property type="term" value="F:ligase activity"/>
    <property type="evidence" value="ECO:0007669"/>
    <property type="project" value="UniProtKB-KW"/>
</dbReference>
<dbReference type="GO" id="GO:0005737">
    <property type="term" value="C:cytoplasm"/>
    <property type="evidence" value="ECO:0007669"/>
    <property type="project" value="TreeGrafter"/>
</dbReference>
<dbReference type="CDD" id="cd05930">
    <property type="entry name" value="A_NRPS"/>
    <property type="match status" value="1"/>
</dbReference>
<dbReference type="PROSITE" id="PS00455">
    <property type="entry name" value="AMP_BINDING"/>
    <property type="match status" value="1"/>
</dbReference>
<dbReference type="GO" id="GO:0031177">
    <property type="term" value="F:phosphopantetheine binding"/>
    <property type="evidence" value="ECO:0007669"/>
    <property type="project" value="TreeGrafter"/>
</dbReference>
<dbReference type="Pfam" id="PF13193">
    <property type="entry name" value="AMP-binding_C"/>
    <property type="match status" value="1"/>
</dbReference>
<dbReference type="GO" id="GO:0008610">
    <property type="term" value="P:lipid biosynthetic process"/>
    <property type="evidence" value="ECO:0007669"/>
    <property type="project" value="UniProtKB-ARBA"/>
</dbReference>
<dbReference type="InterPro" id="IPR010071">
    <property type="entry name" value="AA_adenyl_dom"/>
</dbReference>
<dbReference type="Gene3D" id="3.40.50.980">
    <property type="match status" value="2"/>
</dbReference>
<dbReference type="AlphaFoldDB" id="A0A2K8T8N2"/>
<dbReference type="InterPro" id="IPR045851">
    <property type="entry name" value="AMP-bd_C_sf"/>
</dbReference>
<dbReference type="EMBL" id="CP024792">
    <property type="protein sequence ID" value="AUB44010.1"/>
    <property type="molecule type" value="Genomic_DNA"/>
</dbReference>
<dbReference type="InterPro" id="IPR023213">
    <property type="entry name" value="CAT-like_dom_sf"/>
</dbReference>
<keyword evidence="5" id="KW-1185">Reference proteome</keyword>
<dbReference type="Gene3D" id="2.30.38.10">
    <property type="entry name" value="Luciferase, Domain 3"/>
    <property type="match status" value="1"/>
</dbReference>
<evidence type="ECO:0000313" key="4">
    <source>
        <dbReference type="EMBL" id="AUB44010.1"/>
    </source>
</evidence>
<dbReference type="FunFam" id="3.40.50.980:FF:000001">
    <property type="entry name" value="Non-ribosomal peptide synthetase"/>
    <property type="match status" value="1"/>
</dbReference>
<proteinExistence type="predicted"/>
<protein>
    <submittedName>
        <fullName evidence="4">Non-ribosomal peptide synthetase component F</fullName>
    </submittedName>
</protein>
<evidence type="ECO:0000259" key="3">
    <source>
        <dbReference type="Pfam" id="PF13193"/>
    </source>
</evidence>
<reference evidence="4 5" key="1">
    <citation type="submission" date="2017-11" db="EMBL/GenBank/DDBJ databases">
        <title>Complete genome of a free-living desiccation-tolerant cyanobacterium and its photosynthetic adaptation to extreme terrestrial habitat.</title>
        <authorList>
            <person name="Shang J."/>
        </authorList>
    </citation>
    <scope>NUCLEOTIDE SEQUENCE [LARGE SCALE GENOMIC DNA]</scope>
    <source>
        <strain evidence="4 5">CCNUN1</strain>
        <plasmid evidence="5">pnfsy07</plasmid>
    </source>
</reference>
<dbReference type="SUPFAM" id="SSF52777">
    <property type="entry name" value="CoA-dependent acyltransferases"/>
    <property type="match status" value="2"/>
</dbReference>
<evidence type="ECO:0000259" key="2">
    <source>
        <dbReference type="Pfam" id="PF00668"/>
    </source>
</evidence>
<organism evidence="4 5">
    <name type="scientific">Nostoc flagelliforme CCNUN1</name>
    <dbReference type="NCBI Taxonomy" id="2038116"/>
    <lineage>
        <taxon>Bacteria</taxon>
        <taxon>Bacillati</taxon>
        <taxon>Cyanobacteriota</taxon>
        <taxon>Cyanophyceae</taxon>
        <taxon>Nostocales</taxon>
        <taxon>Nostocaceae</taxon>
        <taxon>Nostoc</taxon>
    </lineage>
</organism>
<dbReference type="PANTHER" id="PTHR45527:SF1">
    <property type="entry name" value="FATTY ACID SYNTHASE"/>
    <property type="match status" value="1"/>
</dbReference>
<dbReference type="InterPro" id="IPR000873">
    <property type="entry name" value="AMP-dep_synth/lig_dom"/>
</dbReference>
<sequence length="1006" mass="115669">MELKIQSNHLKLQRKIIEMSNIREIPYLKIVEQVQQTPEAIAVLHQETKLTYAQLHRLSNQLANYLRTQGVGPNTLVGIMTQRNPLMLVGILGILKAGGAYVPLDPSYPGERIRYILEHAKIGTLLTEYQVTNKLEECLDAELPLHTLLFLDDGGGFIPSKELNLLSKDTWSTFSDQDPPYTNDPDDLMTVLYTSGSTGRPKGVMLNHRGYMNRLRWMQNTFSLKPGDRVAQKTSFCFDISVWELFWTLMEGATICPVERETVINPWKFAQWIKDTQINVMHFVPSLFGEFLSALEDESWEFPGLRWLIFSGEALPLPFIQRWIDKYGMGTGLANLYGPTEASIDVTAHIIEQRPNEQVTNQIPIGKAIDNVYIKILDEQMQPVVPGQLGELWIGGVQLAKGYLNDLQRTSEAFRLNPFLEIPGQYLYRTGDLAKELPDGSFEYHGRIDNQVKIRGFRVELGEIESVLNTHPAVREAAVLAVDYGAGQKRLIAWLSGNKVDNRQIKEHLSRLLPDYMIPQRVEWLPSLPKNHNGKLDRNALQALLNKSQPKQKPDETIDVAQEYLPLGPAQKWLVTYFEPPYQWTGYTRFRYRQALNLDVFNKAFNLMMARHPALRTLFVQRDGQWQQQIMGTEKQFPVDFFDGSHLSAAERDREIRSRIEQSSQKLRLEEWPLLATIVVKVDESTYDITMIAHHIIADMLSTTVLFKELWYAYDRILVGGVPSFENPSPPSYADFVRLLVEEDKKGALASHVDYWKSQFPSRQYAFHVPFDHIKGTNIEASAATERFTLTKANSDTLLRKAKQHYGCNLYTLLLAPLYQLTAVWCGTSWVVLSHRSHGRDLGDNHIYWESFGNFAVNFPVGVMVNYEEKWEKTIKHIKDGFDALPMNGVTFDWICDRLPNYIYPDANLTSIRANYLGNRTQPVFELFEFIEEDRDRRLSPPEQKRTTLLEFFFSIIDGTFHLEIEYSRNFHLPATINQLGKQYLDLIENMLAVISPVEEGVRQRK</sequence>
<dbReference type="FunFam" id="3.40.50.12780:FF:000012">
    <property type="entry name" value="Non-ribosomal peptide synthetase"/>
    <property type="match status" value="1"/>
</dbReference>
<keyword evidence="4" id="KW-0614">Plasmid</keyword>
<accession>A0A2K8T8N2</accession>
<dbReference type="InterPro" id="IPR025110">
    <property type="entry name" value="AMP-bd_C"/>
</dbReference>
<dbReference type="NCBIfam" id="TIGR01733">
    <property type="entry name" value="AA-adenyl-dom"/>
    <property type="match status" value="1"/>
</dbReference>
<dbReference type="GO" id="GO:0043041">
    <property type="term" value="P:amino acid activation for nonribosomal peptide biosynthetic process"/>
    <property type="evidence" value="ECO:0007669"/>
    <property type="project" value="TreeGrafter"/>
</dbReference>
<geneLocation type="plasmid" evidence="5">
    <name>pnfsy07</name>
</geneLocation>
<gene>
    <name evidence="4" type="ORF">COO91_10224</name>
</gene>
<dbReference type="Gene3D" id="3.30.559.30">
    <property type="entry name" value="Nonribosomal peptide synthetase, condensation domain"/>
    <property type="match status" value="1"/>
</dbReference>
<feature type="domain" description="AMP-dependent synthetase/ligase" evidence="1">
    <location>
        <begin position="32"/>
        <end position="404"/>
    </location>
</feature>
<feature type="domain" description="Condensation" evidence="2">
    <location>
        <begin position="562"/>
        <end position="993"/>
    </location>
</feature>
<dbReference type="Proteomes" id="UP000232003">
    <property type="component" value="Plasmid pNFSY07"/>
</dbReference>
<feature type="domain" description="AMP-binding enzyme C-terminal" evidence="3">
    <location>
        <begin position="463"/>
        <end position="535"/>
    </location>
</feature>
<dbReference type="KEGG" id="nfl:COO91_10224"/>
<evidence type="ECO:0000313" key="5">
    <source>
        <dbReference type="Proteomes" id="UP000232003"/>
    </source>
</evidence>
<dbReference type="InterPro" id="IPR020845">
    <property type="entry name" value="AMP-binding_CS"/>
</dbReference>
<dbReference type="InterPro" id="IPR001242">
    <property type="entry name" value="Condensation_dom"/>
</dbReference>
<evidence type="ECO:0000259" key="1">
    <source>
        <dbReference type="Pfam" id="PF00501"/>
    </source>
</evidence>
<dbReference type="GO" id="GO:0044550">
    <property type="term" value="P:secondary metabolite biosynthetic process"/>
    <property type="evidence" value="ECO:0007669"/>
    <property type="project" value="TreeGrafter"/>
</dbReference>
<dbReference type="Gene3D" id="3.30.559.10">
    <property type="entry name" value="Chloramphenicol acetyltransferase-like domain"/>
    <property type="match status" value="1"/>
</dbReference>
<dbReference type="RefSeq" id="WP_339382464.1">
    <property type="nucleotide sequence ID" value="NZ_CAWNNC010000008.1"/>
</dbReference>
<dbReference type="Pfam" id="PF00501">
    <property type="entry name" value="AMP-binding"/>
    <property type="match status" value="1"/>
</dbReference>
<dbReference type="Pfam" id="PF00668">
    <property type="entry name" value="Condensation"/>
    <property type="match status" value="1"/>
</dbReference>
<dbReference type="PANTHER" id="PTHR45527">
    <property type="entry name" value="NONRIBOSOMAL PEPTIDE SYNTHETASE"/>
    <property type="match status" value="1"/>
</dbReference>
<dbReference type="Gene3D" id="3.30.300.30">
    <property type="match status" value="1"/>
</dbReference>